<dbReference type="PANTHER" id="PTHR14583:SF0">
    <property type="entry name" value="BREAK REPAIR MEIOTIC RECOMBINASE RECRUITMENT FACTOR 1"/>
    <property type="match status" value="1"/>
</dbReference>
<keyword evidence="3" id="KW-1185">Reference proteome</keyword>
<proteinExistence type="predicted"/>
<gene>
    <name evidence="2" type="ORF">JD844_010208</name>
</gene>
<dbReference type="Proteomes" id="UP000826234">
    <property type="component" value="Unassembled WGS sequence"/>
</dbReference>
<organism evidence="2 3">
    <name type="scientific">Phrynosoma platyrhinos</name>
    <name type="common">Desert horned lizard</name>
    <dbReference type="NCBI Taxonomy" id="52577"/>
    <lineage>
        <taxon>Eukaryota</taxon>
        <taxon>Metazoa</taxon>
        <taxon>Chordata</taxon>
        <taxon>Craniata</taxon>
        <taxon>Vertebrata</taxon>
        <taxon>Euteleostomi</taxon>
        <taxon>Lepidosauria</taxon>
        <taxon>Squamata</taxon>
        <taxon>Bifurcata</taxon>
        <taxon>Unidentata</taxon>
        <taxon>Episquamata</taxon>
        <taxon>Toxicofera</taxon>
        <taxon>Iguania</taxon>
        <taxon>Phrynosomatidae</taxon>
        <taxon>Phrynosomatinae</taxon>
        <taxon>Phrynosoma</taxon>
    </lineage>
</organism>
<dbReference type="EMBL" id="JAIPUX010000439">
    <property type="protein sequence ID" value="KAH0628736.1"/>
    <property type="molecule type" value="Genomic_DNA"/>
</dbReference>
<dbReference type="PANTHER" id="PTHR14583">
    <property type="entry name" value="UNCHARACTERIZED PROTEIN C19ORF57 FAMILY MEMBER"/>
    <property type="match status" value="1"/>
</dbReference>
<evidence type="ECO:0000313" key="3">
    <source>
        <dbReference type="Proteomes" id="UP000826234"/>
    </source>
</evidence>
<feature type="region of interest" description="Disordered" evidence="1">
    <location>
        <begin position="34"/>
        <end position="72"/>
    </location>
</feature>
<evidence type="ECO:0000256" key="1">
    <source>
        <dbReference type="SAM" id="MobiDB-lite"/>
    </source>
</evidence>
<accession>A0ABQ7TGP3</accession>
<sequence length="773" mass="85888">MEFDQFHLLHLPIIEENGEISVPKAKKSLRRKIQVTGENNPISGSPTNEAIGGTNQECEGSSPENTETDRSLTEEGKKASLQKEEFNHTKVQHMNKDVQDTVTSSESLQLIDLLATKVEEAEDQMRFRCDEVNVKMQDQDSITKLNSDDVNSELVCSHEGIETETNLQVSICEKEVPKKHVTCMPDNDGVNGSERRELPLDSFKCPFVEDIAITCAKKRTTDYTEGTPNEEKHLSSLNIGLEQNTATQEVTGDIKEASIKSERRKYDLVESMASKEDSINLLPLMTNLSVPKLGEQSNCICTSSEGKQGSTDAREADQCPHFRTGKTEKEEENICSTTDIFEPGATRYSSPNGERATDQPTLWMCGKAIEQNDTDKTREDVSPHQIDTSVAEQSIKDQDVTWKDPSEIQPVNIYLEKEGEPKCEQVLQPEGDVISENRIISAQEIICNEETQIIKSEAGIKASPAKSITASPDPKAAVLLTEEEKEESCENLLSNIKQSKTDACDLIPNEIMETVSNTDVAQQNFTKIPKTEETIENSLFSTDIHINGKKEIVTCMENKSMLITVQSGLSSAEALPILETVDDSGRETDADLEAQSINLAARASGCAPSGLDTVDQTCTSYTDSLSLDMEFLPDSQLQGMFESHSLEYPPHKASIADDPHKHSKNKSDMFSAEEQSGTKTPAPAPNKTHPNNAMDQVTERICDTSRQEDATDVVCGLIKELSNLNRLTMSMHRDLDSFKRLKFRRNRQSSNLLPHSVNNMTNTLYLARKKREL</sequence>
<feature type="region of interest" description="Disordered" evidence="1">
    <location>
        <begin position="649"/>
        <end position="693"/>
    </location>
</feature>
<name>A0ABQ7TGP3_PHRPL</name>
<dbReference type="Pfam" id="PF15710">
    <property type="entry name" value="Brme1"/>
    <property type="match status" value="1"/>
</dbReference>
<comment type="caution">
    <text evidence="2">The sequence shown here is derived from an EMBL/GenBank/DDBJ whole genome shotgun (WGS) entry which is preliminary data.</text>
</comment>
<evidence type="ECO:0000313" key="2">
    <source>
        <dbReference type="EMBL" id="KAH0628736.1"/>
    </source>
</evidence>
<protein>
    <submittedName>
        <fullName evidence="2">Uncharacterized protein</fullName>
    </submittedName>
</protein>
<feature type="compositionally biased region" description="Polar residues" evidence="1">
    <location>
        <begin position="36"/>
        <end position="65"/>
    </location>
</feature>
<reference evidence="2 3" key="1">
    <citation type="journal article" date="2022" name="Gigascience">
        <title>A chromosome-level genome assembly and annotation of the desert horned lizard, Phrynosoma platyrhinos, provides insight into chromosomal rearrangements among reptiles.</title>
        <authorList>
            <person name="Koochekian N."/>
            <person name="Ascanio A."/>
            <person name="Farleigh K."/>
            <person name="Card D.C."/>
            <person name="Schield D.R."/>
            <person name="Castoe T.A."/>
            <person name="Jezkova T."/>
        </authorList>
    </citation>
    <scope>NUCLEOTIDE SEQUENCE [LARGE SCALE GENOMIC DNA]</scope>
    <source>
        <strain evidence="2">NK-2021</strain>
    </source>
</reference>
<dbReference type="InterPro" id="IPR031441">
    <property type="entry name" value="Brme1"/>
</dbReference>